<name>A0A9P6MFK7_9FUNG</name>
<evidence type="ECO:0000313" key="10">
    <source>
        <dbReference type="Proteomes" id="UP000749646"/>
    </source>
</evidence>
<comment type="caution">
    <text evidence="9">The sequence shown here is derived from an EMBL/GenBank/DDBJ whole genome shotgun (WGS) entry which is preliminary data.</text>
</comment>
<keyword evidence="5" id="KW-0539">Nucleus</keyword>
<dbReference type="CDD" id="cd14705">
    <property type="entry name" value="bZIP_Zip1"/>
    <property type="match status" value="1"/>
</dbReference>
<feature type="coiled-coil region" evidence="6">
    <location>
        <begin position="75"/>
        <end position="102"/>
    </location>
</feature>
<dbReference type="OrthoDB" id="1939598at2759"/>
<protein>
    <recommendedName>
        <fullName evidence="8">BZIP domain-containing protein</fullName>
    </recommendedName>
</protein>
<dbReference type="Pfam" id="PF07716">
    <property type="entry name" value="bZIP_2"/>
    <property type="match status" value="1"/>
</dbReference>
<dbReference type="EMBL" id="JAAAHW010001079">
    <property type="protein sequence ID" value="KAF9996954.1"/>
    <property type="molecule type" value="Genomic_DNA"/>
</dbReference>
<feature type="compositionally biased region" description="Basic residues" evidence="7">
    <location>
        <begin position="517"/>
        <end position="527"/>
    </location>
</feature>
<evidence type="ECO:0000256" key="2">
    <source>
        <dbReference type="ARBA" id="ARBA00023015"/>
    </source>
</evidence>
<feature type="compositionally biased region" description="Basic and acidic residues" evidence="7">
    <location>
        <begin position="271"/>
        <end position="287"/>
    </location>
</feature>
<evidence type="ECO:0000256" key="3">
    <source>
        <dbReference type="ARBA" id="ARBA00023125"/>
    </source>
</evidence>
<evidence type="ECO:0000256" key="4">
    <source>
        <dbReference type="ARBA" id="ARBA00023163"/>
    </source>
</evidence>
<sequence>MDSYPNPYAALIATFNQVSPLEGQEELEDPQHLADDDLLLWANAQFTYDIPPGVGIYEDDMGVKLAMSQQQFQQTQQHQQQHQQQQQQQQQHQQQQQQQQQQPQQQHVAATSQAQALPLQYTSADMQRQLQQFEAIHRYLDAGSEDPRTSLSVVERSRQRNPVVTAGLSQQPALYNNPIYPQHSHADSTTTTTTTTTTATTSFPVPTAVGPISSAAARLLRQPFLALQLQQQQHSSVYTMGGSPLPSPTTMSDFRQLQLNSPSTPVTTSKPSDDVQIKRPLGRKDDGLAAPSGPNSPAHSITSVTATVPSLSPREEKHNSADSNIKGHEQHHTEFEGTGTSTSSSSDTTPSSNNNAKMLKAIQDLSDEDPEFSSKLSADEDKRRRNTAASARFRHKKRLREQILEKTAKEMTSKSELLEIRVRELEMEIKWLRGLIVEKDSRVLDVGISSAAVAAAAAVSSSSSSSSSSGSGSSKSLSATISKASNPHSAAVLLSLSNGSVTSSRGGSKAEGTATASRKRSKKVTKP</sequence>
<keyword evidence="10" id="KW-1185">Reference proteome</keyword>
<dbReference type="Proteomes" id="UP000749646">
    <property type="component" value="Unassembled WGS sequence"/>
</dbReference>
<dbReference type="PANTHER" id="PTHR13044">
    <property type="entry name" value="ACTIVATING TRANSCRIPTION FACTOR ATF 4/5"/>
    <property type="match status" value="1"/>
</dbReference>
<evidence type="ECO:0000313" key="9">
    <source>
        <dbReference type="EMBL" id="KAF9996954.1"/>
    </source>
</evidence>
<dbReference type="Gene3D" id="1.20.5.170">
    <property type="match status" value="1"/>
</dbReference>
<organism evidence="9 10">
    <name type="scientific">Modicella reniformis</name>
    <dbReference type="NCBI Taxonomy" id="1440133"/>
    <lineage>
        <taxon>Eukaryota</taxon>
        <taxon>Fungi</taxon>
        <taxon>Fungi incertae sedis</taxon>
        <taxon>Mucoromycota</taxon>
        <taxon>Mortierellomycotina</taxon>
        <taxon>Mortierellomycetes</taxon>
        <taxon>Mortierellales</taxon>
        <taxon>Mortierellaceae</taxon>
        <taxon>Modicella</taxon>
    </lineage>
</organism>
<dbReference type="PANTHER" id="PTHR13044:SF14">
    <property type="entry name" value="CRYPTOCEPHAL, ISOFORM A"/>
    <property type="match status" value="1"/>
</dbReference>
<feature type="domain" description="BZIP" evidence="8">
    <location>
        <begin position="380"/>
        <end position="439"/>
    </location>
</feature>
<gene>
    <name evidence="9" type="ORF">BGZ65_007462</name>
</gene>
<keyword evidence="4" id="KW-0804">Transcription</keyword>
<comment type="subcellular location">
    <subcellularLocation>
        <location evidence="1">Nucleus</location>
    </subcellularLocation>
</comment>
<keyword evidence="2" id="KW-0805">Transcription regulation</keyword>
<feature type="compositionally biased region" description="Basic and acidic residues" evidence="7">
    <location>
        <begin position="313"/>
        <end position="335"/>
    </location>
</feature>
<feature type="region of interest" description="Disordered" evidence="7">
    <location>
        <begin position="499"/>
        <end position="527"/>
    </location>
</feature>
<feature type="compositionally biased region" description="Polar residues" evidence="7">
    <location>
        <begin position="248"/>
        <end position="260"/>
    </location>
</feature>
<feature type="compositionally biased region" description="Polar residues" evidence="7">
    <location>
        <begin position="293"/>
        <end position="310"/>
    </location>
</feature>
<feature type="region of interest" description="Disordered" evidence="7">
    <location>
        <begin position="459"/>
        <end position="482"/>
    </location>
</feature>
<evidence type="ECO:0000256" key="6">
    <source>
        <dbReference type="SAM" id="Coils"/>
    </source>
</evidence>
<dbReference type="AlphaFoldDB" id="A0A9P6MFK7"/>
<evidence type="ECO:0000256" key="5">
    <source>
        <dbReference type="ARBA" id="ARBA00023242"/>
    </source>
</evidence>
<dbReference type="InterPro" id="IPR004827">
    <property type="entry name" value="bZIP"/>
</dbReference>
<evidence type="ECO:0000259" key="8">
    <source>
        <dbReference type="PROSITE" id="PS50217"/>
    </source>
</evidence>
<keyword evidence="6" id="KW-0175">Coiled coil</keyword>
<dbReference type="GO" id="GO:0000977">
    <property type="term" value="F:RNA polymerase II transcription regulatory region sequence-specific DNA binding"/>
    <property type="evidence" value="ECO:0007669"/>
    <property type="project" value="TreeGrafter"/>
</dbReference>
<dbReference type="InterPro" id="IPR046347">
    <property type="entry name" value="bZIP_sf"/>
</dbReference>
<dbReference type="GO" id="GO:0001228">
    <property type="term" value="F:DNA-binding transcription activator activity, RNA polymerase II-specific"/>
    <property type="evidence" value="ECO:0007669"/>
    <property type="project" value="TreeGrafter"/>
</dbReference>
<dbReference type="GO" id="GO:0089713">
    <property type="term" value="C:Cbf1-Met4-Met28 complex"/>
    <property type="evidence" value="ECO:0007669"/>
    <property type="project" value="TreeGrafter"/>
</dbReference>
<evidence type="ECO:0000256" key="1">
    <source>
        <dbReference type="ARBA" id="ARBA00004123"/>
    </source>
</evidence>
<feature type="compositionally biased region" description="Low complexity" evidence="7">
    <location>
        <begin position="261"/>
        <end position="270"/>
    </location>
</feature>
<keyword evidence="3" id="KW-0238">DNA-binding</keyword>
<dbReference type="SUPFAM" id="SSF57959">
    <property type="entry name" value="Leucine zipper domain"/>
    <property type="match status" value="1"/>
</dbReference>
<evidence type="ECO:0000256" key="7">
    <source>
        <dbReference type="SAM" id="MobiDB-lite"/>
    </source>
</evidence>
<feature type="region of interest" description="Disordered" evidence="7">
    <location>
        <begin position="237"/>
        <end position="394"/>
    </location>
</feature>
<proteinExistence type="predicted"/>
<dbReference type="PROSITE" id="PS50217">
    <property type="entry name" value="BZIP"/>
    <property type="match status" value="1"/>
</dbReference>
<reference evidence="9" key="1">
    <citation type="journal article" date="2020" name="Fungal Divers.">
        <title>Resolving the Mortierellaceae phylogeny through synthesis of multi-gene phylogenetics and phylogenomics.</title>
        <authorList>
            <person name="Vandepol N."/>
            <person name="Liber J."/>
            <person name="Desiro A."/>
            <person name="Na H."/>
            <person name="Kennedy M."/>
            <person name="Barry K."/>
            <person name="Grigoriev I.V."/>
            <person name="Miller A.N."/>
            <person name="O'Donnell K."/>
            <person name="Stajich J.E."/>
            <person name="Bonito G."/>
        </authorList>
    </citation>
    <scope>NUCLEOTIDE SEQUENCE</scope>
    <source>
        <strain evidence="9">MES-2147</strain>
    </source>
</reference>
<feature type="compositionally biased region" description="Low complexity" evidence="7">
    <location>
        <begin position="338"/>
        <end position="352"/>
    </location>
</feature>
<accession>A0A9P6MFK7</accession>
<dbReference type="GO" id="GO:0005634">
    <property type="term" value="C:nucleus"/>
    <property type="evidence" value="ECO:0007669"/>
    <property type="project" value="UniProtKB-SubCell"/>
</dbReference>
<dbReference type="PROSITE" id="PS00036">
    <property type="entry name" value="BZIP_BASIC"/>
    <property type="match status" value="1"/>
</dbReference>